<evidence type="ECO:0000256" key="3">
    <source>
        <dbReference type="ARBA" id="ARBA00023186"/>
    </source>
</evidence>
<sequence>MILVENRLGHVSDPPWRERARDWRVDHLVVEQWEASRNRLRKTSQGGVELAIALPRSGRLHDGDVLHADEAAKLMVVARVPLKEVMVIELEGLERLAPAEILRAAFELGHGLGNQHWPAVIRGSTVYVPVSVDRKVADSVMRTHAFAHTKTRFAPGEEILALLEPSEARLLFGGGETGHHHHGGHGHHHHQQHHDRGHGHDHVHGHGHHGHDQPPGHGHGR</sequence>
<keyword evidence="1 4" id="KW-0963">Cytoplasm</keyword>
<dbReference type="HAMAP" id="MF_00822">
    <property type="entry name" value="UreE"/>
    <property type="match status" value="1"/>
</dbReference>
<dbReference type="Gene3D" id="2.60.260.20">
    <property type="entry name" value="Urease metallochaperone UreE, N-terminal domain"/>
    <property type="match status" value="1"/>
</dbReference>
<feature type="domain" description="UreE urease accessory N-terminal" evidence="6">
    <location>
        <begin position="10"/>
        <end position="74"/>
    </location>
</feature>
<organism evidence="7 8">
    <name type="scientific">Camelimonas abortus</name>
    <dbReference type="NCBI Taxonomy" id="1017184"/>
    <lineage>
        <taxon>Bacteria</taxon>
        <taxon>Pseudomonadati</taxon>
        <taxon>Pseudomonadota</taxon>
        <taxon>Alphaproteobacteria</taxon>
        <taxon>Hyphomicrobiales</taxon>
        <taxon>Chelatococcaceae</taxon>
        <taxon>Camelimonas</taxon>
    </lineage>
</organism>
<dbReference type="PIRSF" id="PIRSF036402">
    <property type="entry name" value="Ureas_acces_UreE"/>
    <property type="match status" value="1"/>
</dbReference>
<comment type="similarity">
    <text evidence="4">Belongs to the UreE family.</text>
</comment>
<feature type="region of interest" description="Disordered" evidence="5">
    <location>
        <begin position="171"/>
        <end position="221"/>
    </location>
</feature>
<name>A0ABV7LBE0_9HYPH</name>
<reference evidence="8" key="1">
    <citation type="journal article" date="2019" name="Int. J. Syst. Evol. Microbiol.">
        <title>The Global Catalogue of Microorganisms (GCM) 10K type strain sequencing project: providing services to taxonomists for standard genome sequencing and annotation.</title>
        <authorList>
            <consortium name="The Broad Institute Genomics Platform"/>
            <consortium name="The Broad Institute Genome Sequencing Center for Infectious Disease"/>
            <person name="Wu L."/>
            <person name="Ma J."/>
        </authorList>
    </citation>
    <scope>NUCLEOTIDE SEQUENCE [LARGE SCALE GENOMIC DNA]</scope>
    <source>
        <strain evidence="8">CCM 7941</strain>
    </source>
</reference>
<evidence type="ECO:0000259" key="6">
    <source>
        <dbReference type="SMART" id="SM00988"/>
    </source>
</evidence>
<dbReference type="Proteomes" id="UP001595536">
    <property type="component" value="Unassembled WGS sequence"/>
</dbReference>
<keyword evidence="3 4" id="KW-0143">Chaperone</keyword>
<keyword evidence="8" id="KW-1185">Reference proteome</keyword>
<accession>A0ABV7LBE0</accession>
<protein>
    <recommendedName>
        <fullName evidence="4">Urease accessory protein UreE</fullName>
    </recommendedName>
</protein>
<dbReference type="EMBL" id="JBHRUV010000004">
    <property type="protein sequence ID" value="MFC3264913.1"/>
    <property type="molecule type" value="Genomic_DNA"/>
</dbReference>
<dbReference type="InterPro" id="IPR004029">
    <property type="entry name" value="UreE_N"/>
</dbReference>
<dbReference type="Pfam" id="PF02814">
    <property type="entry name" value="UreE_N"/>
    <property type="match status" value="1"/>
</dbReference>
<comment type="function">
    <text evidence="4">Involved in urease metallocenter assembly. Binds nickel. Probably functions as a nickel donor during metallocenter assembly.</text>
</comment>
<evidence type="ECO:0000256" key="4">
    <source>
        <dbReference type="HAMAP-Rule" id="MF_00822"/>
    </source>
</evidence>
<keyword evidence="2 4" id="KW-0533">Nickel</keyword>
<gene>
    <name evidence="4 7" type="primary">ureE</name>
    <name evidence="7" type="ORF">ACFOEX_00875</name>
</gene>
<dbReference type="InterPro" id="IPR012406">
    <property type="entry name" value="UreE"/>
</dbReference>
<dbReference type="SMART" id="SM00988">
    <property type="entry name" value="UreE_N"/>
    <property type="match status" value="1"/>
</dbReference>
<evidence type="ECO:0000256" key="1">
    <source>
        <dbReference type="ARBA" id="ARBA00022490"/>
    </source>
</evidence>
<dbReference type="RefSeq" id="WP_376832011.1">
    <property type="nucleotide sequence ID" value="NZ_JBHLWR010000006.1"/>
</dbReference>
<feature type="compositionally biased region" description="Basic and acidic residues" evidence="5">
    <location>
        <begin position="198"/>
        <end position="214"/>
    </location>
</feature>
<evidence type="ECO:0000313" key="8">
    <source>
        <dbReference type="Proteomes" id="UP001595536"/>
    </source>
</evidence>
<proteinExistence type="inferred from homology"/>
<comment type="caution">
    <text evidence="7">The sequence shown here is derived from an EMBL/GenBank/DDBJ whole genome shotgun (WGS) entry which is preliminary data.</text>
</comment>
<evidence type="ECO:0000256" key="5">
    <source>
        <dbReference type="SAM" id="MobiDB-lite"/>
    </source>
</evidence>
<evidence type="ECO:0000256" key="2">
    <source>
        <dbReference type="ARBA" id="ARBA00022596"/>
    </source>
</evidence>
<dbReference type="SUPFAM" id="SSF69287">
    <property type="entry name" value="Urease metallochaperone UreE, N-terminal domain"/>
    <property type="match status" value="1"/>
</dbReference>
<dbReference type="InterPro" id="IPR036118">
    <property type="entry name" value="UreE_N_sf"/>
</dbReference>
<feature type="compositionally biased region" description="Basic residues" evidence="5">
    <location>
        <begin position="179"/>
        <end position="197"/>
    </location>
</feature>
<comment type="subcellular location">
    <subcellularLocation>
        <location evidence="4">Cytoplasm</location>
    </subcellularLocation>
</comment>
<evidence type="ECO:0000313" key="7">
    <source>
        <dbReference type="EMBL" id="MFC3264913.1"/>
    </source>
</evidence>